<dbReference type="PANTHER" id="PTHR43156">
    <property type="entry name" value="STAGE II SPORULATION PROTEIN E-RELATED"/>
    <property type="match status" value="1"/>
</dbReference>
<dbReference type="Proteomes" id="UP000001116">
    <property type="component" value="Chromosome"/>
</dbReference>
<feature type="compositionally biased region" description="Polar residues" evidence="2">
    <location>
        <begin position="285"/>
        <end position="301"/>
    </location>
</feature>
<keyword evidence="3" id="KW-0812">Transmembrane</keyword>
<dbReference type="HOGENOM" id="CLU_045535_1_0_11"/>
<feature type="compositionally biased region" description="Basic and acidic residues" evidence="2">
    <location>
        <begin position="389"/>
        <end position="400"/>
    </location>
</feature>
<name>A6WAQ0_KINRD</name>
<evidence type="ECO:0000256" key="1">
    <source>
        <dbReference type="ARBA" id="ARBA00022801"/>
    </source>
</evidence>
<keyword evidence="6" id="KW-1185">Reference proteome</keyword>
<dbReference type="Gene3D" id="3.60.40.10">
    <property type="entry name" value="PPM-type phosphatase domain"/>
    <property type="match status" value="1"/>
</dbReference>
<dbReference type="InterPro" id="IPR036457">
    <property type="entry name" value="PPM-type-like_dom_sf"/>
</dbReference>
<sequence length="400" mass="42396">MVLQPALRPHPAPRGGWRHQPRRAWTQRLRAWLPAAVLVLVALIDLLTGPTVVLLAFVIIAPLLAASSLPARTTAAYGLIALAEGAALGAAQGQYADALDTQLVRLSIIVTCTVLSTFTAHSRTGREEHLLRVTRIAAIAQSAILPPIPKRLGPLNVAASYDSADTEADIGGDAYAAFTTPHGIRLLLADVRGHGLDAVHLAATVLGSFRERAHERHDLTDLAHDLDRAVARAGAEEDFVTALLAEVDAGQLRILNAGHPPALLIRAGAAISLDPARPAPPLGLTTESDPTNGDPTDSDTTQIALEPGDRIVLYTDGVTEARRPRDGAFFPLTRLAAPSLGTGTLPEGLAKLRNAITDWVQGPATDDVTILAIEYAPAASTVPNQGTETHTDTRHRQQRR</sequence>
<reference evidence="6" key="1">
    <citation type="journal article" date="2008" name="PLoS ONE">
        <title>Survival in nuclear waste, extreme resistance, and potential applications gleaned from the genome sequence of Kineococcus radiotolerans SRS30216.</title>
        <authorList>
            <person name="Bagwell C.E."/>
            <person name="Bhat S."/>
            <person name="Hawkins G.M."/>
            <person name="Smith B.W."/>
            <person name="Biswas T."/>
            <person name="Hoover T.R."/>
            <person name="Saunders E."/>
            <person name="Han C.S."/>
            <person name="Tsodikov O.V."/>
            <person name="Shimkets L.J."/>
        </authorList>
    </citation>
    <scope>NUCLEOTIDE SEQUENCE [LARGE SCALE GENOMIC DNA]</scope>
    <source>
        <strain evidence="6">ATCC BAA-149 / DSM 14245 / SRS30216</strain>
    </source>
</reference>
<dbReference type="AlphaFoldDB" id="A6WAQ0"/>
<keyword evidence="1" id="KW-0378">Hydrolase</keyword>
<gene>
    <name evidence="5" type="ordered locus">Krad_2409</name>
</gene>
<dbReference type="SMART" id="SM00331">
    <property type="entry name" value="PP2C_SIG"/>
    <property type="match status" value="1"/>
</dbReference>
<keyword evidence="3" id="KW-0472">Membrane</keyword>
<dbReference type="KEGG" id="kra:Krad_2409"/>
<evidence type="ECO:0000313" key="5">
    <source>
        <dbReference type="EMBL" id="ABS03889.1"/>
    </source>
</evidence>
<dbReference type="STRING" id="266940.Krad_2409"/>
<evidence type="ECO:0000259" key="4">
    <source>
        <dbReference type="PROSITE" id="PS51746"/>
    </source>
</evidence>
<feature type="region of interest" description="Disordered" evidence="2">
    <location>
        <begin position="381"/>
        <end position="400"/>
    </location>
</feature>
<dbReference type="SUPFAM" id="SSF81606">
    <property type="entry name" value="PP2C-like"/>
    <property type="match status" value="1"/>
</dbReference>
<dbReference type="GO" id="GO:0016791">
    <property type="term" value="F:phosphatase activity"/>
    <property type="evidence" value="ECO:0007669"/>
    <property type="project" value="TreeGrafter"/>
</dbReference>
<keyword evidence="3" id="KW-1133">Transmembrane helix</keyword>
<proteinExistence type="predicted"/>
<evidence type="ECO:0000256" key="3">
    <source>
        <dbReference type="SAM" id="Phobius"/>
    </source>
</evidence>
<dbReference type="OrthoDB" id="3210173at2"/>
<protein>
    <submittedName>
        <fullName evidence="5">Stage II sporulation E family protein</fullName>
    </submittedName>
</protein>
<accession>A6WAQ0</accession>
<dbReference type="PROSITE" id="PS51746">
    <property type="entry name" value="PPM_2"/>
    <property type="match status" value="1"/>
</dbReference>
<dbReference type="EMBL" id="CP000750">
    <property type="protein sequence ID" value="ABS03889.1"/>
    <property type="molecule type" value="Genomic_DNA"/>
</dbReference>
<feature type="transmembrane region" description="Helical" evidence="3">
    <location>
        <begin position="31"/>
        <end position="64"/>
    </location>
</feature>
<dbReference type="PANTHER" id="PTHR43156:SF2">
    <property type="entry name" value="STAGE II SPORULATION PROTEIN E"/>
    <property type="match status" value="1"/>
</dbReference>
<evidence type="ECO:0000256" key="2">
    <source>
        <dbReference type="SAM" id="MobiDB-lite"/>
    </source>
</evidence>
<organism evidence="5 6">
    <name type="scientific">Kineococcus radiotolerans (strain ATCC BAA-149 / DSM 14245 / SRS30216)</name>
    <dbReference type="NCBI Taxonomy" id="266940"/>
    <lineage>
        <taxon>Bacteria</taxon>
        <taxon>Bacillati</taxon>
        <taxon>Actinomycetota</taxon>
        <taxon>Actinomycetes</taxon>
        <taxon>Kineosporiales</taxon>
        <taxon>Kineosporiaceae</taxon>
        <taxon>Kineococcus</taxon>
    </lineage>
</organism>
<dbReference type="RefSeq" id="WP_012087895.1">
    <property type="nucleotide sequence ID" value="NC_009664.2"/>
</dbReference>
<feature type="region of interest" description="Disordered" evidence="2">
    <location>
        <begin position="276"/>
        <end position="301"/>
    </location>
</feature>
<evidence type="ECO:0000313" key="6">
    <source>
        <dbReference type="Proteomes" id="UP000001116"/>
    </source>
</evidence>
<dbReference type="Pfam" id="PF07228">
    <property type="entry name" value="SpoIIE"/>
    <property type="match status" value="1"/>
</dbReference>
<dbReference type="InterPro" id="IPR001932">
    <property type="entry name" value="PPM-type_phosphatase-like_dom"/>
</dbReference>
<dbReference type="InterPro" id="IPR052016">
    <property type="entry name" value="Bact_Sigma-Reg"/>
</dbReference>
<dbReference type="eggNOG" id="COG2208">
    <property type="taxonomic scope" value="Bacteria"/>
</dbReference>
<feature type="domain" description="PPM-type phosphatase" evidence="4">
    <location>
        <begin position="156"/>
        <end position="375"/>
    </location>
</feature>